<organism evidence="2 3">
    <name type="scientific">Meloidogyne javanica</name>
    <name type="common">Root-knot nematode worm</name>
    <dbReference type="NCBI Taxonomy" id="6303"/>
    <lineage>
        <taxon>Eukaryota</taxon>
        <taxon>Metazoa</taxon>
        <taxon>Ecdysozoa</taxon>
        <taxon>Nematoda</taxon>
        <taxon>Chromadorea</taxon>
        <taxon>Rhabditida</taxon>
        <taxon>Tylenchina</taxon>
        <taxon>Tylenchomorpha</taxon>
        <taxon>Tylenchoidea</taxon>
        <taxon>Meloidogynidae</taxon>
        <taxon>Meloidogyninae</taxon>
        <taxon>Meloidogyne</taxon>
        <taxon>Meloidogyne incognita group</taxon>
    </lineage>
</organism>
<dbReference type="Proteomes" id="UP000887561">
    <property type="component" value="Unplaced"/>
</dbReference>
<evidence type="ECO:0000313" key="3">
    <source>
        <dbReference type="WBParaSite" id="scaffold7944_cov247.g12554"/>
    </source>
</evidence>
<feature type="region of interest" description="Disordered" evidence="1">
    <location>
        <begin position="255"/>
        <end position="274"/>
    </location>
</feature>
<keyword evidence="2" id="KW-1185">Reference proteome</keyword>
<evidence type="ECO:0000256" key="1">
    <source>
        <dbReference type="SAM" id="MobiDB-lite"/>
    </source>
</evidence>
<name>A0A915N3E6_MELJA</name>
<feature type="region of interest" description="Disordered" evidence="1">
    <location>
        <begin position="136"/>
        <end position="186"/>
    </location>
</feature>
<dbReference type="AlphaFoldDB" id="A0A915N3E6"/>
<feature type="compositionally biased region" description="Polar residues" evidence="1">
    <location>
        <begin position="149"/>
        <end position="186"/>
    </location>
</feature>
<feature type="compositionally biased region" description="Polar residues" evidence="1">
    <location>
        <begin position="258"/>
        <end position="274"/>
    </location>
</feature>
<dbReference type="WBParaSite" id="scaffold7944_cov247.g12554">
    <property type="protein sequence ID" value="scaffold7944_cov247.g12554"/>
    <property type="gene ID" value="scaffold7944_cov247.g12554"/>
</dbReference>
<sequence length="274" mass="30636">MKISSRSRADLIRCVDFDPHLLQLLGSDSLARLTLWLSNERRISSNKSQEHESVDSESFPKAEESRHGIATKQLENRNHVQTQTKTRKLGFNSIEVVSIFPRLPLTSAVYTQTFEKSIDLKDVSMQATIPLIDQSTSPLIDNNKEPNLKSPQVSQQNEEPNSDKSISTLLTPSSNMQQSTDLSSSGQLDEAKAISLFSRHGNRVVVYNISSDGGIELTEEDCESIVLKNVLEEKTPTKARARSTKIFQIGMDEEEEPSTLNQITPIPNNFEFSS</sequence>
<reference evidence="3" key="1">
    <citation type="submission" date="2022-11" db="UniProtKB">
        <authorList>
            <consortium name="WormBaseParasite"/>
        </authorList>
    </citation>
    <scope>IDENTIFICATION</scope>
</reference>
<protein>
    <submittedName>
        <fullName evidence="3">Uncharacterized protein</fullName>
    </submittedName>
</protein>
<evidence type="ECO:0000313" key="2">
    <source>
        <dbReference type="Proteomes" id="UP000887561"/>
    </source>
</evidence>
<feature type="compositionally biased region" description="Basic and acidic residues" evidence="1">
    <location>
        <begin position="46"/>
        <end position="67"/>
    </location>
</feature>
<feature type="region of interest" description="Disordered" evidence="1">
    <location>
        <begin position="46"/>
        <end position="84"/>
    </location>
</feature>
<proteinExistence type="predicted"/>
<accession>A0A915N3E6</accession>